<proteinExistence type="predicted"/>
<dbReference type="Proteomes" id="UP001419268">
    <property type="component" value="Unassembled WGS sequence"/>
</dbReference>
<reference evidence="1 2" key="1">
    <citation type="submission" date="2024-01" db="EMBL/GenBank/DDBJ databases">
        <title>Genome assemblies of Stephania.</title>
        <authorList>
            <person name="Yang L."/>
        </authorList>
    </citation>
    <scope>NUCLEOTIDE SEQUENCE [LARGE SCALE GENOMIC DNA]</scope>
    <source>
        <strain evidence="1">JXDWG</strain>
        <tissue evidence="1">Leaf</tissue>
    </source>
</reference>
<evidence type="ECO:0000313" key="2">
    <source>
        <dbReference type="Proteomes" id="UP001419268"/>
    </source>
</evidence>
<organism evidence="1 2">
    <name type="scientific">Stephania cephalantha</name>
    <dbReference type="NCBI Taxonomy" id="152367"/>
    <lineage>
        <taxon>Eukaryota</taxon>
        <taxon>Viridiplantae</taxon>
        <taxon>Streptophyta</taxon>
        <taxon>Embryophyta</taxon>
        <taxon>Tracheophyta</taxon>
        <taxon>Spermatophyta</taxon>
        <taxon>Magnoliopsida</taxon>
        <taxon>Ranunculales</taxon>
        <taxon>Menispermaceae</taxon>
        <taxon>Menispermoideae</taxon>
        <taxon>Cissampelideae</taxon>
        <taxon>Stephania</taxon>
    </lineage>
</organism>
<keyword evidence="2" id="KW-1185">Reference proteome</keyword>
<protein>
    <submittedName>
        <fullName evidence="1">Uncharacterized protein</fullName>
    </submittedName>
</protein>
<name>A0AAP0EW01_9MAGN</name>
<dbReference type="EMBL" id="JBBNAG010000010">
    <property type="protein sequence ID" value="KAK9100444.1"/>
    <property type="molecule type" value="Genomic_DNA"/>
</dbReference>
<dbReference type="AlphaFoldDB" id="A0AAP0EW01"/>
<evidence type="ECO:0000313" key="1">
    <source>
        <dbReference type="EMBL" id="KAK9100444.1"/>
    </source>
</evidence>
<accession>A0AAP0EW01</accession>
<sequence>MENSHEIAPLLPFSSQNGFDQCFIREEESGSVTRFEVVANSSGLTLPASNVLEEDDSIKEEVQRLKVPYLMVELGTPPCASKPATMSRHASIQAEKGTILKGVEGSSIRVAERVVMFGFRRKSKLQKPCCKLSSSAKDQEYLAECLEGFEGCESLVRVSCADCSILAGACSLGLRAILITYL</sequence>
<comment type="caution">
    <text evidence="1">The sequence shown here is derived from an EMBL/GenBank/DDBJ whole genome shotgun (WGS) entry which is preliminary data.</text>
</comment>
<gene>
    <name evidence="1" type="ORF">Scep_023874</name>
</gene>